<dbReference type="PANTHER" id="PTHR48098">
    <property type="entry name" value="ENTEROCHELIN ESTERASE-RELATED"/>
    <property type="match status" value="1"/>
</dbReference>
<gene>
    <name evidence="1" type="ORF">FJA49_05695</name>
</gene>
<dbReference type="PANTHER" id="PTHR48098:SF6">
    <property type="entry name" value="FERRI-BACILLIBACTIN ESTERASE BESA"/>
    <property type="match status" value="1"/>
</dbReference>
<name>A0A501QDI4_9FLAO</name>
<evidence type="ECO:0000313" key="1">
    <source>
        <dbReference type="EMBL" id="TPD70434.1"/>
    </source>
</evidence>
<keyword evidence="2" id="KW-1185">Reference proteome</keyword>
<dbReference type="Gene3D" id="1.25.40.10">
    <property type="entry name" value="Tetratricopeptide repeat domain"/>
    <property type="match status" value="1"/>
</dbReference>
<dbReference type="InterPro" id="IPR011990">
    <property type="entry name" value="TPR-like_helical_dom_sf"/>
</dbReference>
<proteinExistence type="predicted"/>
<protein>
    <recommendedName>
        <fullName evidence="3">Esterase</fullName>
    </recommendedName>
</protein>
<evidence type="ECO:0008006" key="3">
    <source>
        <dbReference type="Google" id="ProtNLM"/>
    </source>
</evidence>
<dbReference type="InterPro" id="IPR050583">
    <property type="entry name" value="Mycobacterial_A85_antigen"/>
</dbReference>
<dbReference type="AlphaFoldDB" id="A0A501QDI4"/>
<comment type="caution">
    <text evidence="1">The sequence shown here is derived from an EMBL/GenBank/DDBJ whole genome shotgun (WGS) entry which is preliminary data.</text>
</comment>
<dbReference type="InterPro" id="IPR029058">
    <property type="entry name" value="AB_hydrolase_fold"/>
</dbReference>
<dbReference type="EMBL" id="VFJE01000052">
    <property type="protein sequence ID" value="TPD70434.1"/>
    <property type="molecule type" value="Genomic_DNA"/>
</dbReference>
<accession>A0A501QDI4</accession>
<dbReference type="OrthoDB" id="9784036at2"/>
<organism evidence="1 2">
    <name type="scientific">Flavobacterium microcysteis</name>
    <dbReference type="NCBI Taxonomy" id="2596891"/>
    <lineage>
        <taxon>Bacteria</taxon>
        <taxon>Pseudomonadati</taxon>
        <taxon>Bacteroidota</taxon>
        <taxon>Flavobacteriia</taxon>
        <taxon>Flavobacteriales</taxon>
        <taxon>Flavobacteriaceae</taxon>
        <taxon>Flavobacterium</taxon>
    </lineage>
</organism>
<dbReference type="SUPFAM" id="SSF53474">
    <property type="entry name" value="alpha/beta-Hydrolases"/>
    <property type="match status" value="1"/>
</dbReference>
<reference evidence="1 2" key="1">
    <citation type="submission" date="2019-06" db="EMBL/GenBank/DDBJ databases">
        <title>Flavobacterium sp. MaA-Y11 from geoumgang.</title>
        <authorList>
            <person name="Jeong S."/>
        </authorList>
    </citation>
    <scope>NUCLEOTIDE SEQUENCE [LARGE SCALE GENOMIC DNA]</scope>
    <source>
        <strain evidence="1 2">MaA-Y11</strain>
    </source>
</reference>
<dbReference type="Proteomes" id="UP000319175">
    <property type="component" value="Unassembled WGS sequence"/>
</dbReference>
<dbReference type="RefSeq" id="WP_139999765.1">
    <property type="nucleotide sequence ID" value="NZ_VFJE01000052.1"/>
</dbReference>
<dbReference type="Gene3D" id="3.40.50.1820">
    <property type="entry name" value="alpha/beta hydrolase"/>
    <property type="match status" value="1"/>
</dbReference>
<evidence type="ECO:0000313" key="2">
    <source>
        <dbReference type="Proteomes" id="UP000319175"/>
    </source>
</evidence>
<sequence length="386" mass="44856">MTKKAFVFLFIFNSLTISLYAQNYERYKKLKDTTITSKYLGFKKDISVLVPIEWQNELKNKFPLIIVFDKQNQRSHNYIINTIDYLTSNELIPSSIIISIQSEQRYRYIETQYKISDPSGLASENEKFIFDELIPLAEKEYKAAPFRLLIGHSRYGYFTTSLFNSRINDLNAVISISPFFTQKNIDLTDSISKLNKRSHNSKKYYRFAIGNDFPEDFIKMDSGLSKRTPNPFLDSKGSRFKEAGHNATPGLFVSTALYEIFEEWSAIQAKYSSITQNDLNIKTSLDQEILSNYGTKLNFSLGVLNGKGWHFYNEKQYDKAIQAWQILMASYPKFSEGYLYILNAQIKLKHNPNKTVEDFKKSLANSDFYTEKAKKELLTELQEIIK</sequence>